<name>X1A3U1_9ZZZZ</name>
<feature type="non-terminal residue" evidence="1">
    <location>
        <position position="1"/>
    </location>
</feature>
<dbReference type="AlphaFoldDB" id="X1A3U1"/>
<accession>X1A3U1</accession>
<protein>
    <submittedName>
        <fullName evidence="1">Uncharacterized protein</fullName>
    </submittedName>
</protein>
<comment type="caution">
    <text evidence="1">The sequence shown here is derived from an EMBL/GenBank/DDBJ whole genome shotgun (WGS) entry which is preliminary data.</text>
</comment>
<gene>
    <name evidence="1" type="ORF">S01H4_10450</name>
</gene>
<organism evidence="1">
    <name type="scientific">marine sediment metagenome</name>
    <dbReference type="NCBI Taxonomy" id="412755"/>
    <lineage>
        <taxon>unclassified sequences</taxon>
        <taxon>metagenomes</taxon>
        <taxon>ecological metagenomes</taxon>
    </lineage>
</organism>
<reference evidence="1" key="1">
    <citation type="journal article" date="2014" name="Front. Microbiol.">
        <title>High frequency of phylogenetically diverse reductive dehalogenase-homologous genes in deep subseafloor sedimentary metagenomes.</title>
        <authorList>
            <person name="Kawai M."/>
            <person name="Futagami T."/>
            <person name="Toyoda A."/>
            <person name="Takaki Y."/>
            <person name="Nishi S."/>
            <person name="Hori S."/>
            <person name="Arai W."/>
            <person name="Tsubouchi T."/>
            <person name="Morono Y."/>
            <person name="Uchiyama I."/>
            <person name="Ito T."/>
            <person name="Fujiyama A."/>
            <person name="Inagaki F."/>
            <person name="Takami H."/>
        </authorList>
    </citation>
    <scope>NUCLEOTIDE SEQUENCE</scope>
    <source>
        <strain evidence="1">Expedition CK06-06</strain>
    </source>
</reference>
<evidence type="ECO:0000313" key="1">
    <source>
        <dbReference type="EMBL" id="GAG64837.1"/>
    </source>
</evidence>
<proteinExistence type="predicted"/>
<sequence length="72" mass="8307">KSWSSKPISAGEVSLSVGQNEMDIVDKLEFLIRERESISKEILVSLAKYKKQEGAVIRNYLRKYRNIEDFTA</sequence>
<dbReference type="EMBL" id="BART01004002">
    <property type="protein sequence ID" value="GAG64837.1"/>
    <property type="molecule type" value="Genomic_DNA"/>
</dbReference>